<comment type="pathway">
    <text evidence="2">Amino-acid biosynthesis; L-serine biosynthesis; L-serine from 3-phospho-D-glycerate: step 1/3.</text>
</comment>
<evidence type="ECO:0000256" key="2">
    <source>
        <dbReference type="ARBA" id="ARBA00005216"/>
    </source>
</evidence>
<dbReference type="Gene3D" id="3.40.50.720">
    <property type="entry name" value="NAD(P)-binding Rossmann-like Domain"/>
    <property type="match status" value="2"/>
</dbReference>
<evidence type="ECO:0000256" key="7">
    <source>
        <dbReference type="ARBA" id="ARBA00023002"/>
    </source>
</evidence>
<evidence type="ECO:0000256" key="11">
    <source>
        <dbReference type="ARBA" id="ARBA00048731"/>
    </source>
</evidence>
<dbReference type="PANTHER" id="PTHR42938:SF47">
    <property type="entry name" value="HYDROXYPYRUVATE REDUCTASE"/>
    <property type="match status" value="1"/>
</dbReference>
<evidence type="ECO:0000256" key="12">
    <source>
        <dbReference type="RuleBase" id="RU003719"/>
    </source>
</evidence>
<evidence type="ECO:0000256" key="9">
    <source>
        <dbReference type="ARBA" id="ARBA00030455"/>
    </source>
</evidence>
<protein>
    <recommendedName>
        <fullName evidence="6">D-3-phosphoglycerate dehydrogenase</fullName>
        <ecNumber evidence="4">1.1.1.399</ecNumber>
        <ecNumber evidence="5">1.1.1.95</ecNumber>
    </recommendedName>
    <alternativeName>
        <fullName evidence="9">2-oxoglutarate reductase</fullName>
    </alternativeName>
</protein>
<dbReference type="CDD" id="cd12174">
    <property type="entry name" value="PGDH_like_3"/>
    <property type="match status" value="1"/>
</dbReference>
<dbReference type="Gene3D" id="3.30.70.260">
    <property type="match status" value="1"/>
</dbReference>
<dbReference type="PANTHER" id="PTHR42938">
    <property type="entry name" value="FORMATE DEHYDROGENASE 1"/>
    <property type="match status" value="1"/>
</dbReference>
<keyword evidence="7 12" id="KW-0560">Oxidoreductase</keyword>
<dbReference type="PROSITE" id="PS51671">
    <property type="entry name" value="ACT"/>
    <property type="match status" value="1"/>
</dbReference>
<evidence type="ECO:0000313" key="15">
    <source>
        <dbReference type="Proteomes" id="UP000717534"/>
    </source>
</evidence>
<reference evidence="14 15" key="1">
    <citation type="submission" date="2021-02" db="EMBL/GenBank/DDBJ databases">
        <title>Activity-based single-cell genomes from oceanic crustal fluid captures similar information to metagenomic and metatranscriptomic surveys with orders of magnitude less sampling.</title>
        <authorList>
            <person name="D'Angelo T.S."/>
            <person name="Orcutt B.N."/>
        </authorList>
    </citation>
    <scope>NUCLEOTIDE SEQUENCE [LARGE SCALE GENOMIC DNA]</scope>
    <source>
        <strain evidence="14">AH-315-G02</strain>
    </source>
</reference>
<name>A0ABS3AUB8_9BACT</name>
<dbReference type="Pfam" id="PF02826">
    <property type="entry name" value="2-Hacid_dh_C"/>
    <property type="match status" value="1"/>
</dbReference>
<dbReference type="EMBL" id="JAFITO010000039">
    <property type="protein sequence ID" value="MBN4068691.1"/>
    <property type="molecule type" value="Genomic_DNA"/>
</dbReference>
<dbReference type="InterPro" id="IPR006140">
    <property type="entry name" value="D-isomer_DH_NAD-bd"/>
</dbReference>
<comment type="catalytic activity">
    <reaction evidence="11">
        <text>(2R)-3-phosphoglycerate + NAD(+) = 3-phosphooxypyruvate + NADH + H(+)</text>
        <dbReference type="Rhea" id="RHEA:12641"/>
        <dbReference type="ChEBI" id="CHEBI:15378"/>
        <dbReference type="ChEBI" id="CHEBI:18110"/>
        <dbReference type="ChEBI" id="CHEBI:57540"/>
        <dbReference type="ChEBI" id="CHEBI:57945"/>
        <dbReference type="ChEBI" id="CHEBI:58272"/>
        <dbReference type="EC" id="1.1.1.95"/>
    </reaction>
</comment>
<accession>A0ABS3AUB8</accession>
<dbReference type="InterPro" id="IPR002912">
    <property type="entry name" value="ACT_dom"/>
</dbReference>
<gene>
    <name evidence="14" type="ORF">JYU06_04130</name>
</gene>
<comment type="function">
    <text evidence="1">Catalyzes the reversible oxidation of 3-phospho-D-glycerate to 3-phosphonooxypyruvate, the first step of the phosphorylated L-serine biosynthesis pathway. Also catalyzes the reversible oxidation of 2-hydroxyglutarate to 2-oxoglutarate.</text>
</comment>
<dbReference type="EC" id="1.1.1.399" evidence="4"/>
<dbReference type="InterPro" id="IPR006139">
    <property type="entry name" value="D-isomer_2_OHA_DH_cat_dom"/>
</dbReference>
<evidence type="ECO:0000259" key="13">
    <source>
        <dbReference type="PROSITE" id="PS51671"/>
    </source>
</evidence>
<evidence type="ECO:0000256" key="4">
    <source>
        <dbReference type="ARBA" id="ARBA00013001"/>
    </source>
</evidence>
<keyword evidence="15" id="KW-1185">Reference proteome</keyword>
<comment type="similarity">
    <text evidence="3 12">Belongs to the D-isomer specific 2-hydroxyacid dehydrogenase family.</text>
</comment>
<dbReference type="SUPFAM" id="SSF52283">
    <property type="entry name" value="Formate/glycerate dehydrogenase catalytic domain-like"/>
    <property type="match status" value="1"/>
</dbReference>
<keyword evidence="8" id="KW-0520">NAD</keyword>
<feature type="domain" description="ACT" evidence="13">
    <location>
        <begin position="322"/>
        <end position="392"/>
    </location>
</feature>
<dbReference type="PROSITE" id="PS00671">
    <property type="entry name" value="D_2_HYDROXYACID_DH_3"/>
    <property type="match status" value="1"/>
</dbReference>
<dbReference type="InterPro" id="IPR036291">
    <property type="entry name" value="NAD(P)-bd_dom_sf"/>
</dbReference>
<dbReference type="InterPro" id="IPR045865">
    <property type="entry name" value="ACT-like_dom_sf"/>
</dbReference>
<evidence type="ECO:0000256" key="1">
    <source>
        <dbReference type="ARBA" id="ARBA00003800"/>
    </source>
</evidence>
<evidence type="ECO:0000256" key="6">
    <source>
        <dbReference type="ARBA" id="ARBA00021582"/>
    </source>
</evidence>
<dbReference type="EC" id="1.1.1.95" evidence="5"/>
<dbReference type="Pfam" id="PF00389">
    <property type="entry name" value="2-Hacid_dh"/>
    <property type="match status" value="1"/>
</dbReference>
<comment type="catalytic activity">
    <reaction evidence="10">
        <text>(R)-2-hydroxyglutarate + NAD(+) = 2-oxoglutarate + NADH + H(+)</text>
        <dbReference type="Rhea" id="RHEA:49612"/>
        <dbReference type="ChEBI" id="CHEBI:15378"/>
        <dbReference type="ChEBI" id="CHEBI:15801"/>
        <dbReference type="ChEBI" id="CHEBI:16810"/>
        <dbReference type="ChEBI" id="CHEBI:57540"/>
        <dbReference type="ChEBI" id="CHEBI:57945"/>
        <dbReference type="EC" id="1.1.1.399"/>
    </reaction>
</comment>
<evidence type="ECO:0000313" key="14">
    <source>
        <dbReference type="EMBL" id="MBN4068691.1"/>
    </source>
</evidence>
<proteinExistence type="inferred from homology"/>
<dbReference type="PROSITE" id="PS00065">
    <property type="entry name" value="D_2_HYDROXYACID_DH_1"/>
    <property type="match status" value="1"/>
</dbReference>
<evidence type="ECO:0000256" key="10">
    <source>
        <dbReference type="ARBA" id="ARBA00048126"/>
    </source>
</evidence>
<evidence type="ECO:0000256" key="8">
    <source>
        <dbReference type="ARBA" id="ARBA00023027"/>
    </source>
</evidence>
<dbReference type="SUPFAM" id="SSF51735">
    <property type="entry name" value="NAD(P)-binding Rossmann-fold domains"/>
    <property type="match status" value="1"/>
</dbReference>
<dbReference type="InterPro" id="IPR029752">
    <property type="entry name" value="D-isomer_DH_CS1"/>
</dbReference>
<sequence length="393" mass="42392">MTLFRIKTINAIAPEGLELLGDEYSVDPEDNNPHGIVVRSSQVDVDDYPELLALARAGAGVNNITVDKATEKGICIFNTPGANANAVVDLVFPMIGIWLRNIYQGISFCKSLADVPPDEVSGEVESRKAAFRGVEIAGKTLGVVGLGQIGVRLANGGIQRFMKVYGFDPFPSLDNIHKLFSEVTVTRAMRDTLSQADIVSLHLPVNEKTRGMVDADFIAKMKPGAILVNYARGPIVNEEAVLAALDSGHLEAFISDFPTPAVIAHPKTLTTPHLGASTTESEGNCSRMAVGELSAYLHYGNITHSVNFPNIESIPESTVQTRLIVINKDVPGMIAFVTKVLGNHGVNIVSFKNESNGTVGYNIIDIESTLDQSIVTELEANEDVIRTRRIILT</sequence>
<organism evidence="14 15">
    <name type="scientific">Desulfotalea psychrophila</name>
    <dbReference type="NCBI Taxonomy" id="84980"/>
    <lineage>
        <taxon>Bacteria</taxon>
        <taxon>Pseudomonadati</taxon>
        <taxon>Thermodesulfobacteriota</taxon>
        <taxon>Desulfobulbia</taxon>
        <taxon>Desulfobulbales</taxon>
        <taxon>Desulfocapsaceae</taxon>
        <taxon>Desulfotalea</taxon>
    </lineage>
</organism>
<dbReference type="InterPro" id="IPR029753">
    <property type="entry name" value="D-isomer_DH_CS"/>
</dbReference>
<comment type="caution">
    <text evidence="14">The sequence shown here is derived from an EMBL/GenBank/DDBJ whole genome shotgun (WGS) entry which is preliminary data.</text>
</comment>
<evidence type="ECO:0000256" key="3">
    <source>
        <dbReference type="ARBA" id="ARBA00005854"/>
    </source>
</evidence>
<dbReference type="Proteomes" id="UP000717534">
    <property type="component" value="Unassembled WGS sequence"/>
</dbReference>
<dbReference type="SUPFAM" id="SSF55021">
    <property type="entry name" value="ACT-like"/>
    <property type="match status" value="1"/>
</dbReference>
<evidence type="ECO:0000256" key="5">
    <source>
        <dbReference type="ARBA" id="ARBA00013143"/>
    </source>
</evidence>